<dbReference type="Proteomes" id="UP000077755">
    <property type="component" value="Chromosome 3"/>
</dbReference>
<dbReference type="SUPFAM" id="SSF54001">
    <property type="entry name" value="Cysteine proteinases"/>
    <property type="match status" value="1"/>
</dbReference>
<keyword evidence="2" id="KW-1133">Transmembrane helix</keyword>
<sequence length="380" mass="44044">MKTSRMKRSFRAGGMSSGQRRSPRLSINQLKKRHASIDLGEKDNSPILDNMRRKKWVKATGFGWMLEFQMLCYVHRLSYNIVDAFDSQDCSLNLSAGRVKINEMVVHNVLGLPNGSEEIQLIGAERIDDSWDDQYESTQITPSMEGQEQSTQKRVDDEIDNDYLFQWKGRGCTKAHMRSLGENKMVETIVIDSWTCILNENEILRADTSPLRLFLTTETTLLFPVYNAAHHYIICYNIHTPRWEVLDNRVQTLSFSDTYGDLPWRLHECFCHFLECYNIPKYSQLVRLQPEVVSMEWQSMDNNIDCGVFVMRHLETYMGNIFKWKSGLRRERVDYFPMILISFFYTCMVIWLVLCTGESEAVVEQASSDILSSAIVVGGE</sequence>
<keyword evidence="4" id="KW-1185">Reference proteome</keyword>
<feature type="region of interest" description="Disordered" evidence="1">
    <location>
        <begin position="1"/>
        <end position="24"/>
    </location>
</feature>
<organism evidence="3 4">
    <name type="scientific">Daucus carota subsp. sativus</name>
    <name type="common">Carrot</name>
    <dbReference type="NCBI Taxonomy" id="79200"/>
    <lineage>
        <taxon>Eukaryota</taxon>
        <taxon>Viridiplantae</taxon>
        <taxon>Streptophyta</taxon>
        <taxon>Embryophyta</taxon>
        <taxon>Tracheophyta</taxon>
        <taxon>Spermatophyta</taxon>
        <taxon>Magnoliopsida</taxon>
        <taxon>eudicotyledons</taxon>
        <taxon>Gunneridae</taxon>
        <taxon>Pentapetalae</taxon>
        <taxon>asterids</taxon>
        <taxon>campanulids</taxon>
        <taxon>Apiales</taxon>
        <taxon>Apiaceae</taxon>
        <taxon>Apioideae</taxon>
        <taxon>Scandiceae</taxon>
        <taxon>Daucinae</taxon>
        <taxon>Daucus</taxon>
        <taxon>Daucus sect. Daucus</taxon>
    </lineage>
</organism>
<gene>
    <name evidence="3" type="ORF">DCAR_0312992</name>
</gene>
<evidence type="ECO:0000313" key="4">
    <source>
        <dbReference type="Proteomes" id="UP000077755"/>
    </source>
</evidence>
<keyword evidence="2" id="KW-0812">Transmembrane</keyword>
<evidence type="ECO:0000313" key="3">
    <source>
        <dbReference type="EMBL" id="WOG93705.1"/>
    </source>
</evidence>
<feature type="transmembrane region" description="Helical" evidence="2">
    <location>
        <begin position="335"/>
        <end position="354"/>
    </location>
</feature>
<dbReference type="Gene3D" id="3.40.395.10">
    <property type="entry name" value="Adenoviral Proteinase, Chain A"/>
    <property type="match status" value="1"/>
</dbReference>
<reference evidence="3" key="1">
    <citation type="journal article" date="2016" name="Nat. Genet.">
        <title>A high-quality carrot genome assembly provides new insights into carotenoid accumulation and asterid genome evolution.</title>
        <authorList>
            <person name="Iorizzo M."/>
            <person name="Ellison S."/>
            <person name="Senalik D."/>
            <person name="Zeng P."/>
            <person name="Satapoomin P."/>
            <person name="Huang J."/>
            <person name="Bowman M."/>
            <person name="Iovene M."/>
            <person name="Sanseverino W."/>
            <person name="Cavagnaro P."/>
            <person name="Yildiz M."/>
            <person name="Macko-Podgorni A."/>
            <person name="Moranska E."/>
            <person name="Grzebelus E."/>
            <person name="Grzebelus D."/>
            <person name="Ashrafi H."/>
            <person name="Zheng Z."/>
            <person name="Cheng S."/>
            <person name="Spooner D."/>
            <person name="Van Deynze A."/>
            <person name="Simon P."/>
        </authorList>
    </citation>
    <scope>NUCLEOTIDE SEQUENCE</scope>
    <source>
        <tissue evidence="3">Leaf</tissue>
    </source>
</reference>
<name>A0AAF1AVG4_DAUCS</name>
<proteinExistence type="predicted"/>
<feature type="compositionally biased region" description="Basic residues" evidence="1">
    <location>
        <begin position="1"/>
        <end position="10"/>
    </location>
</feature>
<dbReference type="InterPro" id="IPR038765">
    <property type="entry name" value="Papain-like_cys_pep_sf"/>
</dbReference>
<evidence type="ECO:0008006" key="5">
    <source>
        <dbReference type="Google" id="ProtNLM"/>
    </source>
</evidence>
<evidence type="ECO:0000256" key="2">
    <source>
        <dbReference type="SAM" id="Phobius"/>
    </source>
</evidence>
<reference evidence="3" key="2">
    <citation type="submission" date="2022-03" db="EMBL/GenBank/DDBJ databases">
        <title>Draft title - Genomic analysis of global carrot germplasm unveils the trajectory of domestication and the origin of high carotenoid orange carrot.</title>
        <authorList>
            <person name="Iorizzo M."/>
            <person name="Ellison S."/>
            <person name="Senalik D."/>
            <person name="Macko-Podgorni A."/>
            <person name="Grzebelus D."/>
            <person name="Bostan H."/>
            <person name="Rolling W."/>
            <person name="Curaba J."/>
            <person name="Simon P."/>
        </authorList>
    </citation>
    <scope>NUCLEOTIDE SEQUENCE</scope>
    <source>
        <tissue evidence="3">Leaf</tissue>
    </source>
</reference>
<accession>A0AAF1AVG4</accession>
<dbReference type="AlphaFoldDB" id="A0AAF1AVG4"/>
<dbReference type="EMBL" id="CP093345">
    <property type="protein sequence ID" value="WOG93705.1"/>
    <property type="molecule type" value="Genomic_DNA"/>
</dbReference>
<keyword evidence="2" id="KW-0472">Membrane</keyword>
<protein>
    <recommendedName>
        <fullName evidence="5">Ubiquitin-like protease family profile domain-containing protein</fullName>
    </recommendedName>
</protein>
<evidence type="ECO:0000256" key="1">
    <source>
        <dbReference type="SAM" id="MobiDB-lite"/>
    </source>
</evidence>